<dbReference type="Gene3D" id="3.60.21.10">
    <property type="match status" value="1"/>
</dbReference>
<keyword evidence="1" id="KW-0479">Metal-binding</keyword>
<evidence type="ECO:0000256" key="2">
    <source>
        <dbReference type="ARBA" id="ARBA00022801"/>
    </source>
</evidence>
<dbReference type="STRING" id="215200.SAMN05216454_101269"/>
<dbReference type="PANTHER" id="PTHR31302:SF31">
    <property type="entry name" value="PHOSPHODIESTERASE YAEI"/>
    <property type="match status" value="1"/>
</dbReference>
<dbReference type="EMBL" id="FODF01000001">
    <property type="protein sequence ID" value="SEN23673.1"/>
    <property type="molecule type" value="Genomic_DNA"/>
</dbReference>
<keyword evidence="6" id="KW-1185">Reference proteome</keyword>
<dbReference type="Proteomes" id="UP000199512">
    <property type="component" value="Unassembled WGS sequence"/>
</dbReference>
<evidence type="ECO:0000313" key="6">
    <source>
        <dbReference type="Proteomes" id="UP000199512"/>
    </source>
</evidence>
<evidence type="ECO:0000313" key="5">
    <source>
        <dbReference type="EMBL" id="SEN23673.1"/>
    </source>
</evidence>
<organism evidence="5 6">
    <name type="scientific">Peptostreptococcus russellii</name>
    <dbReference type="NCBI Taxonomy" id="215200"/>
    <lineage>
        <taxon>Bacteria</taxon>
        <taxon>Bacillati</taxon>
        <taxon>Bacillota</taxon>
        <taxon>Clostridia</taxon>
        <taxon>Peptostreptococcales</taxon>
        <taxon>Peptostreptococcaceae</taxon>
        <taxon>Peptostreptococcus</taxon>
    </lineage>
</organism>
<dbReference type="GO" id="GO:0016020">
    <property type="term" value="C:membrane"/>
    <property type="evidence" value="ECO:0007669"/>
    <property type="project" value="GOC"/>
</dbReference>
<dbReference type="InterPro" id="IPR029052">
    <property type="entry name" value="Metallo-depent_PP-like"/>
</dbReference>
<reference evidence="5 6" key="1">
    <citation type="submission" date="2016-10" db="EMBL/GenBank/DDBJ databases">
        <authorList>
            <person name="de Groot N.N."/>
        </authorList>
    </citation>
    <scope>NUCLEOTIDE SEQUENCE [LARGE SCALE GENOMIC DNA]</scope>
    <source>
        <strain evidence="5 6">Calf135</strain>
    </source>
</reference>
<dbReference type="SUPFAM" id="SSF56300">
    <property type="entry name" value="Metallo-dependent phosphatases"/>
    <property type="match status" value="1"/>
</dbReference>
<evidence type="ECO:0000256" key="1">
    <source>
        <dbReference type="ARBA" id="ARBA00022723"/>
    </source>
</evidence>
<keyword evidence="2" id="KW-0378">Hydrolase</keyword>
<dbReference type="GO" id="GO:0008758">
    <property type="term" value="F:UDP-2,3-diacylglucosamine hydrolase activity"/>
    <property type="evidence" value="ECO:0007669"/>
    <property type="project" value="TreeGrafter"/>
</dbReference>
<protein>
    <recommendedName>
        <fullName evidence="4">Calcineurin-like phosphoesterase domain-containing protein</fullName>
    </recommendedName>
</protein>
<feature type="transmembrane region" description="Helical" evidence="3">
    <location>
        <begin position="6"/>
        <end position="24"/>
    </location>
</feature>
<dbReference type="Pfam" id="PF00149">
    <property type="entry name" value="Metallophos"/>
    <property type="match status" value="1"/>
</dbReference>
<dbReference type="GO" id="GO:0046872">
    <property type="term" value="F:metal ion binding"/>
    <property type="evidence" value="ECO:0007669"/>
    <property type="project" value="UniProtKB-KW"/>
</dbReference>
<evidence type="ECO:0000256" key="3">
    <source>
        <dbReference type="SAM" id="Phobius"/>
    </source>
</evidence>
<proteinExistence type="predicted"/>
<dbReference type="OrthoDB" id="9780884at2"/>
<accession>A0A1H8EW23</accession>
<gene>
    <name evidence="5" type="ORF">SAMN05216454_101269</name>
</gene>
<dbReference type="AlphaFoldDB" id="A0A1H8EW23"/>
<dbReference type="InterPro" id="IPR004843">
    <property type="entry name" value="Calcineurin-like_PHP"/>
</dbReference>
<dbReference type="InterPro" id="IPR051158">
    <property type="entry name" value="Metallophosphoesterase_sf"/>
</dbReference>
<dbReference type="GO" id="GO:0009245">
    <property type="term" value="P:lipid A biosynthetic process"/>
    <property type="evidence" value="ECO:0007669"/>
    <property type="project" value="TreeGrafter"/>
</dbReference>
<dbReference type="PANTHER" id="PTHR31302">
    <property type="entry name" value="TRANSMEMBRANE PROTEIN WITH METALLOPHOSPHOESTERASE DOMAIN-RELATED"/>
    <property type="match status" value="1"/>
</dbReference>
<name>A0A1H8EW23_9FIRM</name>
<evidence type="ECO:0000259" key="4">
    <source>
        <dbReference type="Pfam" id="PF00149"/>
    </source>
</evidence>
<keyword evidence="3" id="KW-0812">Transmembrane</keyword>
<keyword evidence="3" id="KW-1133">Transmembrane helix</keyword>
<feature type="domain" description="Calcineurin-like phosphoesterase" evidence="4">
    <location>
        <begin position="44"/>
        <end position="266"/>
    </location>
</feature>
<sequence>MYLVSTIMLIVAIVAYLFIEVNNLEVTKFYIKSDKLVNKFIGKKIIQISDLHGKSFGKNNDKLIQYIDKEKPDVIFVTGDMIESDKKNYEPVYQLLKHLSEKYKVYYITGNHEHKALLKKYRDNYLEYFEKIKELNIVRVNNQKLVLDTNFNLVRRFSIKPEDKLDIDEESTITEEISSEEGVQKKHKKQKKYRYFNLYGLVLPFDTYRYLFSNRNAKKVDYDYIKNKLGNLNKDECNMLLAHNPLYFEEYAKWGVDYVFSGHVHGGIIRLPKIGGLLSPDRKFFPKYSFGEYTKDNTKMFVSKGLGGSAVKVRINCRPEIVSIKFI</sequence>
<keyword evidence="3" id="KW-0472">Membrane</keyword>